<gene>
    <name evidence="3" type="ORF">ABRP34_09035</name>
</gene>
<feature type="region of interest" description="Disordered" evidence="1">
    <location>
        <begin position="84"/>
        <end position="105"/>
    </location>
</feature>
<feature type="compositionally biased region" description="Basic and acidic residues" evidence="1">
    <location>
        <begin position="87"/>
        <end position="99"/>
    </location>
</feature>
<accession>A0AAU8EWP5</accession>
<dbReference type="RefSeq" id="WP_353712968.1">
    <property type="nucleotide sequence ID" value="NZ_CP159279.1"/>
</dbReference>
<proteinExistence type="predicted"/>
<organism evidence="3">
    <name type="scientific">Arthrobacter sp. K5</name>
    <dbReference type="NCBI Taxonomy" id="2839623"/>
    <lineage>
        <taxon>Bacteria</taxon>
        <taxon>Bacillati</taxon>
        <taxon>Actinomycetota</taxon>
        <taxon>Actinomycetes</taxon>
        <taxon>Micrococcales</taxon>
        <taxon>Micrococcaceae</taxon>
        <taxon>Arthrobacter</taxon>
    </lineage>
</organism>
<dbReference type="AlphaFoldDB" id="A0AAU8EWP5"/>
<dbReference type="InterPro" id="IPR035919">
    <property type="entry name" value="EAL_sf"/>
</dbReference>
<name>A0AAU8EWP5_9MICC</name>
<feature type="domain" description="EAL" evidence="2">
    <location>
        <begin position="102"/>
        <end position="350"/>
    </location>
</feature>
<reference evidence="3" key="1">
    <citation type="submission" date="2024-06" db="EMBL/GenBank/DDBJ databases">
        <title>Biodegradation of dimethachlon by Arthrobacter sp. K5: mechanistic insights and ecological implications.</title>
        <authorList>
            <person name="Hu S."/>
            <person name="Lu P."/>
        </authorList>
    </citation>
    <scope>NUCLEOTIDE SEQUENCE</scope>
    <source>
        <strain evidence="3">K5</strain>
    </source>
</reference>
<dbReference type="SMART" id="SM00052">
    <property type="entry name" value="EAL"/>
    <property type="match status" value="1"/>
</dbReference>
<dbReference type="EMBL" id="CP159279">
    <property type="protein sequence ID" value="XCH13102.1"/>
    <property type="molecule type" value="Genomic_DNA"/>
</dbReference>
<dbReference type="InterPro" id="IPR050706">
    <property type="entry name" value="Cyclic-di-GMP_PDE-like"/>
</dbReference>
<evidence type="ECO:0000313" key="3">
    <source>
        <dbReference type="EMBL" id="XCH13102.1"/>
    </source>
</evidence>
<evidence type="ECO:0000256" key="1">
    <source>
        <dbReference type="SAM" id="MobiDB-lite"/>
    </source>
</evidence>
<sequence length="371" mass="39098">MDSTRFPSGDGQPDDGGAGGAGAEVPLVREQAYEIIEAVLAGTDPEGAEVRERLREHVAAHPGNPEAALHEHLIFTRSLARQANNRTDPKKQDAHRHPAAEQISVPGRGQAAIEAILHGGMLVTAFQPIHELGRGGVIGAEALTRFLWEDGDGAGSWFKNAAAVGLGADLEFSALQAAVAAAQDLPHHLVVALNLSPAVCLDPRLPGFLEHAALEPSRIMLELTEPLQSDELEPLLDVLTPLRSSGMGLAVDEAGTEAASMRHIRSLRPDVIKIGRGLVAGIDADPSRQYLVADLVEFGRQTGAALAAVGIETAAELAVLTRLAVAAGQGHFLGMPTIDVKEWATWAGPATALQNRRGRRMAGQPPQPNGR</sequence>
<dbReference type="SUPFAM" id="SSF141868">
    <property type="entry name" value="EAL domain-like"/>
    <property type="match status" value="1"/>
</dbReference>
<dbReference type="Pfam" id="PF00563">
    <property type="entry name" value="EAL"/>
    <property type="match status" value="1"/>
</dbReference>
<dbReference type="GO" id="GO:0071111">
    <property type="term" value="F:cyclic-guanylate-specific phosphodiesterase activity"/>
    <property type="evidence" value="ECO:0007669"/>
    <property type="project" value="InterPro"/>
</dbReference>
<dbReference type="PANTHER" id="PTHR33121">
    <property type="entry name" value="CYCLIC DI-GMP PHOSPHODIESTERASE PDEF"/>
    <property type="match status" value="1"/>
</dbReference>
<dbReference type="PANTHER" id="PTHR33121:SF76">
    <property type="entry name" value="SIGNALING PROTEIN"/>
    <property type="match status" value="1"/>
</dbReference>
<dbReference type="PROSITE" id="PS50883">
    <property type="entry name" value="EAL"/>
    <property type="match status" value="1"/>
</dbReference>
<dbReference type="Gene3D" id="3.20.20.450">
    <property type="entry name" value="EAL domain"/>
    <property type="match status" value="1"/>
</dbReference>
<evidence type="ECO:0000259" key="2">
    <source>
        <dbReference type="PROSITE" id="PS50883"/>
    </source>
</evidence>
<feature type="region of interest" description="Disordered" evidence="1">
    <location>
        <begin position="1"/>
        <end position="25"/>
    </location>
</feature>
<dbReference type="InterPro" id="IPR001633">
    <property type="entry name" value="EAL_dom"/>
</dbReference>
<dbReference type="CDD" id="cd01948">
    <property type="entry name" value="EAL"/>
    <property type="match status" value="1"/>
</dbReference>
<protein>
    <submittedName>
        <fullName evidence="3">EAL domain-containing protein</fullName>
    </submittedName>
</protein>